<feature type="modified residue" description="Pyruvic acid (Ser)" evidence="10">
    <location>
        <position position="96"/>
    </location>
</feature>
<keyword evidence="6" id="KW-0865">Zymogen</keyword>
<comment type="caution">
    <text evidence="12">The sequence shown here is derived from an EMBL/GenBank/DDBJ whole genome shotgun (WGS) entry which is preliminary data.</text>
</comment>
<sequence>MSTELRDNHMIALGKNRHETMRHPHLDRTAISPYDCYCDGYGMPGAYGNGYVNILKVSCGVVDKTDDALIDGIVTYDKAECADAYVGQINMLTASSFCGVMGQIWGHDLAVHEDIRNNRINPLFTEHQFDGSELPVYDAKPLLDAGIELFGTDKDRRYHPAPGAHVICANKGVTAYRPKENRPLEDGEGYGVWSFIAISLSNDRDYCADLFIEDAGVWTENDNEEDMKAWLDEHRKEIVWSVVECGRDSGVLFDRTYVGYNYVMMKPNQIGNAITVGPYVTLARNAVPDAGFGALNNMTINEWLDEQGFESLTGLK</sequence>
<feature type="binding site" evidence="8">
    <location>
        <position position="95"/>
    </location>
    <ligand>
        <name>substrate</name>
    </ligand>
</feature>
<protein>
    <recommendedName>
        <fullName evidence="6">Histidine decarboxylase proenzyme</fullName>
    </recommendedName>
</protein>
<accession>A0A087BE49</accession>
<feature type="binding site" evidence="8">
    <location>
        <position position="77"/>
    </location>
    <ligand>
        <name>substrate</name>
    </ligand>
</feature>
<comment type="subunit">
    <text evidence="6">The proenzyme is a hexamer of identical pi chains; each pi chain monomer is cleaved to form a small (or beta) chain and a large (or alpha) chain by non-hydrolytic self-catalysis.</text>
</comment>
<keyword evidence="3 6" id="KW-0456">Lyase</keyword>
<dbReference type="RefSeq" id="WP_022859674.1">
    <property type="nucleotide sequence ID" value="NZ_JGZB01000002.1"/>
</dbReference>
<dbReference type="Proteomes" id="UP000029052">
    <property type="component" value="Unassembled WGS sequence"/>
</dbReference>
<dbReference type="SUPFAM" id="SSF56271">
    <property type="entry name" value="Pyruvoyl-dependent histidine and arginine decarboxylases"/>
    <property type="match status" value="1"/>
</dbReference>
<feature type="site" description="Cleavage (non-hydrolytic)" evidence="9">
    <location>
        <begin position="95"/>
        <end position="96"/>
    </location>
</feature>
<dbReference type="GO" id="GO:0006547">
    <property type="term" value="P:L-histidine metabolic process"/>
    <property type="evidence" value="ECO:0007669"/>
    <property type="project" value="UniProtKB-UniRule"/>
</dbReference>
<feature type="active site" description="Proton donor" evidence="7">
    <location>
        <position position="213"/>
    </location>
</feature>
<feature type="chain" id="PRO_5036528230" description="Histidine decarboxylase alpha chain" evidence="11">
    <location>
        <begin position="96"/>
        <end position="316"/>
    </location>
</feature>
<evidence type="ECO:0000256" key="10">
    <source>
        <dbReference type="PIRSR" id="PIRSR001341-4"/>
    </source>
</evidence>
<evidence type="ECO:0000256" key="11">
    <source>
        <dbReference type="PIRSR" id="PIRSR001341-5"/>
    </source>
</evidence>
<gene>
    <name evidence="12" type="ORF">BMAGN_1068</name>
</gene>
<comment type="cofactor">
    <cofactor evidence="1 6">
        <name>pyruvate</name>
        <dbReference type="ChEBI" id="CHEBI:15361"/>
    </cofactor>
</comment>
<keyword evidence="4 6" id="KW-0670">Pyruvate</keyword>
<feature type="chain" id="PRO_5036528231" description="Histidine decarboxylase beta chain" evidence="11">
    <location>
        <begin position="1"/>
        <end position="95"/>
    </location>
</feature>
<proteinExistence type="predicted"/>
<evidence type="ECO:0000256" key="3">
    <source>
        <dbReference type="ARBA" id="ARBA00023239"/>
    </source>
</evidence>
<dbReference type="Pfam" id="PF02329">
    <property type="entry name" value="HDC"/>
    <property type="match status" value="1"/>
</dbReference>
<evidence type="ECO:0000256" key="1">
    <source>
        <dbReference type="ARBA" id="ARBA00001928"/>
    </source>
</evidence>
<dbReference type="eggNOG" id="ENOG502Z80V">
    <property type="taxonomic scope" value="Bacteria"/>
</dbReference>
<dbReference type="InterPro" id="IPR016106">
    <property type="entry name" value="Pyr-dep_his-deCO2ase_N"/>
</dbReference>
<dbReference type="STRING" id="1692.BMAGN_1068"/>
<organism evidence="12 13">
    <name type="scientific">Bifidobacterium magnum</name>
    <dbReference type="NCBI Taxonomy" id="1692"/>
    <lineage>
        <taxon>Bacteria</taxon>
        <taxon>Bacillati</taxon>
        <taxon>Actinomycetota</taxon>
        <taxon>Actinomycetes</taxon>
        <taxon>Bifidobacteriales</taxon>
        <taxon>Bifidobacteriaceae</taxon>
        <taxon>Bifidobacterium</taxon>
    </lineage>
</organism>
<evidence type="ECO:0000256" key="6">
    <source>
        <dbReference type="PIRNR" id="PIRNR001341"/>
    </source>
</evidence>
<evidence type="ECO:0000256" key="5">
    <source>
        <dbReference type="ARBA" id="ARBA00047889"/>
    </source>
</evidence>
<evidence type="ECO:0000256" key="9">
    <source>
        <dbReference type="PIRSR" id="PIRSR001341-3"/>
    </source>
</evidence>
<keyword evidence="2 6" id="KW-0210">Decarboxylase</keyword>
<comment type="catalytic activity">
    <reaction evidence="5">
        <text>L-histidine + H(+) = histamine + CO2</text>
        <dbReference type="Rhea" id="RHEA:20840"/>
        <dbReference type="ChEBI" id="CHEBI:15378"/>
        <dbReference type="ChEBI" id="CHEBI:16526"/>
        <dbReference type="ChEBI" id="CHEBI:57595"/>
        <dbReference type="ChEBI" id="CHEBI:58432"/>
        <dbReference type="EC" id="4.1.1.22"/>
    </reaction>
</comment>
<dbReference type="InterPro" id="IPR016105">
    <property type="entry name" value="Pyr-dep_his/arg-deCO2ase_sand"/>
</dbReference>
<evidence type="ECO:0000313" key="13">
    <source>
        <dbReference type="Proteomes" id="UP000029052"/>
    </source>
</evidence>
<evidence type="ECO:0000256" key="4">
    <source>
        <dbReference type="ARBA" id="ARBA00023317"/>
    </source>
</evidence>
<keyword evidence="13" id="KW-1185">Reference proteome</keyword>
<dbReference type="Gene3D" id="4.10.510.10">
    <property type="entry name" value="Pyruvoyl-Dependent Histidine Decarboxylas, subunit A"/>
    <property type="match status" value="1"/>
</dbReference>
<dbReference type="NCBIfam" id="TIGR00541">
    <property type="entry name" value="hisDCase_pyru"/>
    <property type="match status" value="1"/>
</dbReference>
<evidence type="ECO:0000256" key="8">
    <source>
        <dbReference type="PIRSR" id="PIRSR001341-2"/>
    </source>
</evidence>
<dbReference type="InterPro" id="IPR016104">
    <property type="entry name" value="Pyr-dep_his/arg-deCO2ase"/>
</dbReference>
<evidence type="ECO:0000256" key="2">
    <source>
        <dbReference type="ARBA" id="ARBA00022793"/>
    </source>
</evidence>
<reference evidence="12 13" key="1">
    <citation type="submission" date="2014-03" db="EMBL/GenBank/DDBJ databases">
        <title>Genomics of Bifidobacteria.</title>
        <authorList>
            <person name="Ventura M."/>
            <person name="Milani C."/>
            <person name="Lugli G.A."/>
        </authorList>
    </citation>
    <scope>NUCLEOTIDE SEQUENCE [LARGE SCALE GENOMIC DNA]</scope>
    <source>
        <strain evidence="12 13">LMG 11591</strain>
    </source>
</reference>
<dbReference type="Gene3D" id="3.50.20.10">
    <property type="entry name" value="Pyruvoyl-Dependent Histidine Decarboxylase, subunit B"/>
    <property type="match status" value="1"/>
</dbReference>
<dbReference type="SFLD" id="SFLDF00466">
    <property type="entry name" value="Pyruvoyl-dependent_histidine_d"/>
    <property type="match status" value="1"/>
</dbReference>
<dbReference type="SFLD" id="SFLDS00055">
    <property type="entry name" value="Pyruvoyl-Dependent_Histidine/A"/>
    <property type="match status" value="1"/>
</dbReference>
<evidence type="ECO:0000256" key="7">
    <source>
        <dbReference type="PIRSR" id="PIRSR001341-1"/>
    </source>
</evidence>
<dbReference type="EMBL" id="JGZB01000002">
    <property type="protein sequence ID" value="KFI69299.1"/>
    <property type="molecule type" value="Genomic_DNA"/>
</dbReference>
<evidence type="ECO:0000313" key="12">
    <source>
        <dbReference type="EMBL" id="KFI69299.1"/>
    </source>
</evidence>
<dbReference type="SFLD" id="SFLDG01171">
    <property type="entry name" value="Pyruvoyl-dependent_histidine_d"/>
    <property type="match status" value="1"/>
</dbReference>
<dbReference type="PIRSF" id="PIRSF001341">
    <property type="entry name" value="His_decarboxylas"/>
    <property type="match status" value="1"/>
</dbReference>
<dbReference type="AlphaFoldDB" id="A0A087BE49"/>
<dbReference type="GO" id="GO:0004398">
    <property type="term" value="F:histidine decarboxylase activity"/>
    <property type="evidence" value="ECO:0007669"/>
    <property type="project" value="UniProtKB-UniRule"/>
</dbReference>
<name>A0A087BE49_9BIFI</name>
<dbReference type="InterPro" id="IPR003427">
    <property type="entry name" value="His_de-COase_proenz"/>
</dbReference>